<sequence length="423" mass="49605">MKSKLNKICLPLLSAFSVFGMTSCKNEVKLESEVVVVEKEKIVSAPEKSPKESFILSVVDRALRQKEYWGRDSEWWWWSETEWNKMKLPVAGSEKERPNDGSHKGKEIYFSEHGISKLETRIEIDSEYAAKLEKFKKYLNKSLDQYSKQESSFESLNDNFYSVFKYQFNSPITGNFSFIEKAFVIDKNIPNADYLSYEWTNLFLLKNSEKIYEYANTIQNEELKNEFLTNVLPVIEKMFIDYDAQNNPNFRVAIIPTINNTMYLRNILVDKNNLNLIARMNYLNKTEVDKLNLLIVPLNYDIVKFVAPDNSSKNPNILDLDREFATVKENEPKGEKLQDYLAGYVSDFYFDNFFYIYLDHFINGANYNAAINEQENLDDFLRLFAYKMNLGFNEASAFFNKIQTLQKLSDNELILLKKWLELS</sequence>
<name>A0A0D5ZJD8_9BACT</name>
<dbReference type="PATRIC" id="fig|29556.3.peg.385"/>
<keyword evidence="1" id="KW-0732">Signal</keyword>
<dbReference type="AlphaFoldDB" id="A0A0D5ZJD8"/>
<dbReference type="HOGENOM" id="CLU_648627_0_0_14"/>
<evidence type="ECO:0000256" key="1">
    <source>
        <dbReference type="SAM" id="SignalP"/>
    </source>
</evidence>
<organism evidence="3">
    <name type="scientific">Mycoplasmopsis gallinacea</name>
    <dbReference type="NCBI Taxonomy" id="29556"/>
    <lineage>
        <taxon>Bacteria</taxon>
        <taxon>Bacillati</taxon>
        <taxon>Mycoplasmatota</taxon>
        <taxon>Mycoplasmoidales</taxon>
        <taxon>Metamycoplasmataceae</taxon>
        <taxon>Mycoplasmopsis</taxon>
    </lineage>
</organism>
<proteinExistence type="predicted"/>
<dbReference type="EMBL" id="CP011021">
    <property type="protein sequence ID" value="AKA49998.1"/>
    <property type="molecule type" value="Genomic_DNA"/>
</dbReference>
<evidence type="ECO:0000313" key="2">
    <source>
        <dbReference type="EMBL" id="AKA49998.1"/>
    </source>
</evidence>
<dbReference type="KEGG" id="mgb:VO56_01905"/>
<feature type="chain" id="PRO_5002300632" description="Lipoprotein" evidence="1">
    <location>
        <begin position="21"/>
        <end position="423"/>
    </location>
</feature>
<feature type="signal peptide" evidence="1">
    <location>
        <begin position="1"/>
        <end position="20"/>
    </location>
</feature>
<dbReference type="Proteomes" id="UP000032722">
    <property type="component" value="Chromosome"/>
</dbReference>
<dbReference type="PROSITE" id="PS51257">
    <property type="entry name" value="PROKAR_LIPOPROTEIN"/>
    <property type="match status" value="1"/>
</dbReference>
<accession>A0A0D5ZJD8</accession>
<reference evidence="2 3" key="1">
    <citation type="journal article" date="2015" name="Genome Announc.">
        <title>Complete Genome Sequence of Mycoplasma meleagridis, a Possible Emerging Pathogen in Chickens.</title>
        <authorList>
            <person name="Abolnik C."/>
        </authorList>
    </citation>
    <scope>NUCLEOTIDE SEQUENCE [LARGE SCALE GENOMIC DNA]</scope>
    <source>
        <strain evidence="2 3">B2096 8B</strain>
    </source>
</reference>
<evidence type="ECO:0008006" key="4">
    <source>
        <dbReference type="Google" id="ProtNLM"/>
    </source>
</evidence>
<evidence type="ECO:0000313" key="3">
    <source>
        <dbReference type="Proteomes" id="UP000032722"/>
    </source>
</evidence>
<protein>
    <recommendedName>
        <fullName evidence="4">Lipoprotein</fullName>
    </recommendedName>
</protein>
<gene>
    <name evidence="2" type="ORF">VO56_01905</name>
</gene>